<keyword evidence="2" id="KW-0624">Polysaccharide degradation</keyword>
<dbReference type="Pfam" id="PF01670">
    <property type="entry name" value="Glyco_hydro_12"/>
    <property type="match status" value="1"/>
</dbReference>
<dbReference type="PANTHER" id="PTHR34002:SF9">
    <property type="entry name" value="XYLOGLUCAN-SPECIFIC ENDO-BETA-1,4-GLUCANASE A"/>
    <property type="match status" value="1"/>
</dbReference>
<sequence>MKFTQAILPFVLSAAAVAVPTAVEKRAVTQCGQWDSTVTGTYTVYSDLWNEAQATSGSQCVTINSLSGTTVAWSTAWTWAGASNQVKSFANAVVTQSTIKQISAISSIPSSWKWTYTGSNIVADVAYDLFTSSTATGSDEYEIMIWLAALGGAGPISSTGSPVATITINGVSWKLYKGLNGSMTVFSFVASAETTSYSGDLKNFFTYLATSQGYPTSQYLLSLGAGTEPFTGSSAVFTTSAYSAVVN</sequence>
<proteinExistence type="inferred from homology"/>
<evidence type="ECO:0000256" key="3">
    <source>
        <dbReference type="SAM" id="SignalP"/>
    </source>
</evidence>
<keyword evidence="3" id="KW-0732">Signal</keyword>
<dbReference type="Proteomes" id="UP000469558">
    <property type="component" value="Unassembled WGS sequence"/>
</dbReference>
<dbReference type="InterPro" id="IPR013319">
    <property type="entry name" value="GH11/12"/>
</dbReference>
<accession>A0A8T9CFQ4</accession>
<dbReference type="InterPro" id="IPR013320">
    <property type="entry name" value="ConA-like_dom_sf"/>
</dbReference>
<dbReference type="PANTHER" id="PTHR34002">
    <property type="entry name" value="BLR1656 PROTEIN"/>
    <property type="match status" value="1"/>
</dbReference>
<dbReference type="Gene3D" id="2.60.120.180">
    <property type="match status" value="1"/>
</dbReference>
<keyword evidence="2" id="KW-0326">Glycosidase</keyword>
<dbReference type="GO" id="GO:0008810">
    <property type="term" value="F:cellulase activity"/>
    <property type="evidence" value="ECO:0007669"/>
    <property type="project" value="InterPro"/>
</dbReference>
<dbReference type="GO" id="GO:0000272">
    <property type="term" value="P:polysaccharide catabolic process"/>
    <property type="evidence" value="ECO:0007669"/>
    <property type="project" value="UniProtKB-KW"/>
</dbReference>
<reference evidence="4 5" key="1">
    <citation type="submission" date="2018-05" db="EMBL/GenBank/DDBJ databases">
        <title>Genome sequencing and assembly of the regulated plant pathogen Lachnellula willkommii and related sister species for the development of diagnostic species identification markers.</title>
        <authorList>
            <person name="Giroux E."/>
            <person name="Bilodeau G."/>
        </authorList>
    </citation>
    <scope>NUCLEOTIDE SEQUENCE [LARGE SCALE GENOMIC DNA]</scope>
    <source>
        <strain evidence="4 5">CBS 268.59</strain>
    </source>
</reference>
<evidence type="ECO:0000256" key="1">
    <source>
        <dbReference type="ARBA" id="ARBA00005519"/>
    </source>
</evidence>
<name>A0A8T9CFQ4_9HELO</name>
<dbReference type="OrthoDB" id="95118at2759"/>
<feature type="signal peptide" evidence="3">
    <location>
        <begin position="1"/>
        <end position="18"/>
    </location>
</feature>
<dbReference type="SUPFAM" id="SSF49899">
    <property type="entry name" value="Concanavalin A-like lectins/glucanases"/>
    <property type="match status" value="1"/>
</dbReference>
<comment type="caution">
    <text evidence="4">The sequence shown here is derived from an EMBL/GenBank/DDBJ whole genome shotgun (WGS) entry which is preliminary data.</text>
</comment>
<evidence type="ECO:0000313" key="4">
    <source>
        <dbReference type="EMBL" id="TVY81633.1"/>
    </source>
</evidence>
<organism evidence="4 5">
    <name type="scientific">Lachnellula suecica</name>
    <dbReference type="NCBI Taxonomy" id="602035"/>
    <lineage>
        <taxon>Eukaryota</taxon>
        <taxon>Fungi</taxon>
        <taxon>Dikarya</taxon>
        <taxon>Ascomycota</taxon>
        <taxon>Pezizomycotina</taxon>
        <taxon>Leotiomycetes</taxon>
        <taxon>Helotiales</taxon>
        <taxon>Lachnaceae</taxon>
        <taxon>Lachnellula</taxon>
    </lineage>
</organism>
<evidence type="ECO:0000256" key="2">
    <source>
        <dbReference type="RuleBase" id="RU361163"/>
    </source>
</evidence>
<dbReference type="EMBL" id="QGMK01000447">
    <property type="protein sequence ID" value="TVY81633.1"/>
    <property type="molecule type" value="Genomic_DNA"/>
</dbReference>
<keyword evidence="2" id="KW-0378">Hydrolase</keyword>
<keyword evidence="5" id="KW-1185">Reference proteome</keyword>
<evidence type="ECO:0000313" key="5">
    <source>
        <dbReference type="Proteomes" id="UP000469558"/>
    </source>
</evidence>
<protein>
    <submittedName>
        <fullName evidence="4">Putative xyloglucan-specific endo-beta-1,4-glucanase A</fullName>
    </submittedName>
</protein>
<keyword evidence="2" id="KW-0119">Carbohydrate metabolism</keyword>
<gene>
    <name evidence="4" type="primary">xgeA_1</name>
    <name evidence="4" type="ORF">LSUE1_G002622</name>
</gene>
<comment type="similarity">
    <text evidence="1 2">Belongs to the glycosyl hydrolase 12 (cellulase H) family.</text>
</comment>
<dbReference type="AlphaFoldDB" id="A0A8T9CFQ4"/>
<dbReference type="InterPro" id="IPR002594">
    <property type="entry name" value="GH12"/>
</dbReference>
<feature type="chain" id="PRO_5035940377" evidence="3">
    <location>
        <begin position="19"/>
        <end position="247"/>
    </location>
</feature>